<accession>A0A4P6EQ28</accession>
<dbReference type="AlphaFoldDB" id="A0A4P6EQ28"/>
<name>A0A4P6EQ28_9MICO</name>
<dbReference type="EMBL" id="CP035495">
    <property type="protein sequence ID" value="QAY64575.1"/>
    <property type="molecule type" value="Genomic_DNA"/>
</dbReference>
<sequence>MSQGRPGDIRPFVPKGPLKELLEPAGRDQALRMVAGYFAEGAQPFSGRRFERFAGGGDREAVADVITADDLIATTMLGVTISGDSAIAILETEREKLSALLADVSKTDTFENLTTEQILDPEWPATKLYWALRDRSIPDVGETKATKMLARKRPHLVPIIDSFVRAQVQDEHGLVWAPLHLWLTDNGRENAQWLRSLGDEAGLPDISTLRIFDVLAWRSGTGK</sequence>
<proteinExistence type="predicted"/>
<gene>
    <name evidence="1" type="ORF">ET495_16755</name>
</gene>
<evidence type="ECO:0000313" key="2">
    <source>
        <dbReference type="Proteomes" id="UP000291758"/>
    </source>
</evidence>
<organism evidence="1 2">
    <name type="scientific">Xylanimonas allomyrinae</name>
    <dbReference type="NCBI Taxonomy" id="2509459"/>
    <lineage>
        <taxon>Bacteria</taxon>
        <taxon>Bacillati</taxon>
        <taxon>Actinomycetota</taxon>
        <taxon>Actinomycetes</taxon>
        <taxon>Micrococcales</taxon>
        <taxon>Promicromonosporaceae</taxon>
        <taxon>Xylanimonas</taxon>
    </lineage>
</organism>
<dbReference type="Pfam" id="PF19827">
    <property type="entry name" value="DUF6308"/>
    <property type="match status" value="1"/>
</dbReference>
<dbReference type="Proteomes" id="UP000291758">
    <property type="component" value="Chromosome"/>
</dbReference>
<protein>
    <submittedName>
        <fullName evidence="1">Uncharacterized protein</fullName>
    </submittedName>
</protein>
<keyword evidence="2" id="KW-1185">Reference proteome</keyword>
<evidence type="ECO:0000313" key="1">
    <source>
        <dbReference type="EMBL" id="QAY64575.1"/>
    </source>
</evidence>
<dbReference type="RefSeq" id="WP_129205717.1">
    <property type="nucleotide sequence ID" value="NZ_CP035495.1"/>
</dbReference>
<dbReference type="OrthoDB" id="5178186at2"/>
<dbReference type="InterPro" id="IPR046275">
    <property type="entry name" value="DUF6308"/>
</dbReference>
<reference evidence="1 2" key="1">
    <citation type="submission" date="2019-01" db="EMBL/GenBank/DDBJ databases">
        <title>Genome sequencing of strain 2JSPR-7.</title>
        <authorList>
            <person name="Heo J."/>
            <person name="Kim S.-J."/>
            <person name="Kim J.-S."/>
            <person name="Hong S.-B."/>
            <person name="Kwon S.-W."/>
        </authorList>
    </citation>
    <scope>NUCLEOTIDE SEQUENCE [LARGE SCALE GENOMIC DNA]</scope>
    <source>
        <strain evidence="1 2">2JSPR-7</strain>
    </source>
</reference>
<dbReference type="KEGG" id="xyl:ET495_16755"/>